<dbReference type="AlphaFoldDB" id="A0A067QRX9"/>
<proteinExistence type="inferred from homology"/>
<evidence type="ECO:0000256" key="5">
    <source>
        <dbReference type="ARBA" id="ARBA00022976"/>
    </source>
</evidence>
<dbReference type="OrthoDB" id="524898at2759"/>
<dbReference type="EMBL" id="KK853026">
    <property type="protein sequence ID" value="KDR12309.1"/>
    <property type="molecule type" value="Genomic_DNA"/>
</dbReference>
<evidence type="ECO:0000256" key="8">
    <source>
        <dbReference type="SAM" id="Phobius"/>
    </source>
</evidence>
<name>A0A067QRX9_ZOONE</name>
<dbReference type="PANTHER" id="PTHR16318">
    <property type="entry name" value="GAMMA-SECRETASE SUBUNIT PEN-2"/>
    <property type="match status" value="1"/>
</dbReference>
<dbReference type="GO" id="GO:0007219">
    <property type="term" value="P:Notch signaling pathway"/>
    <property type="evidence" value="ECO:0007669"/>
    <property type="project" value="UniProtKB-KW"/>
</dbReference>
<dbReference type="InterPro" id="IPR019379">
    <property type="entry name" value="Gamma_Secretase_Asp_P_PEN2"/>
</dbReference>
<dbReference type="GO" id="GO:0070765">
    <property type="term" value="C:gamma-secretase complex"/>
    <property type="evidence" value="ECO:0007669"/>
    <property type="project" value="TreeGrafter"/>
</dbReference>
<dbReference type="eggNOG" id="KOG3402">
    <property type="taxonomic scope" value="Eukaryota"/>
</dbReference>
<evidence type="ECO:0000256" key="4">
    <source>
        <dbReference type="ARBA" id="ARBA00022692"/>
    </source>
</evidence>
<keyword evidence="5" id="KW-0914">Notch signaling pathway</keyword>
<dbReference type="OMA" id="KLYLCKW"/>
<gene>
    <name evidence="9" type="ORF">L798_13561</name>
</gene>
<evidence type="ECO:0000313" key="9">
    <source>
        <dbReference type="EMBL" id="KDR12309.1"/>
    </source>
</evidence>
<dbReference type="Pfam" id="PF10251">
    <property type="entry name" value="PEN-2"/>
    <property type="match status" value="1"/>
</dbReference>
<dbReference type="PANTHER" id="PTHR16318:SF0">
    <property type="entry name" value="GAMMA-SECRETASE SUBUNIT PEN-2"/>
    <property type="match status" value="1"/>
</dbReference>
<evidence type="ECO:0000256" key="1">
    <source>
        <dbReference type="ARBA" id="ARBA00004141"/>
    </source>
</evidence>
<organism evidence="9 10">
    <name type="scientific">Zootermopsis nevadensis</name>
    <name type="common">Dampwood termite</name>
    <dbReference type="NCBI Taxonomy" id="136037"/>
    <lineage>
        <taxon>Eukaryota</taxon>
        <taxon>Metazoa</taxon>
        <taxon>Ecdysozoa</taxon>
        <taxon>Arthropoda</taxon>
        <taxon>Hexapoda</taxon>
        <taxon>Insecta</taxon>
        <taxon>Pterygota</taxon>
        <taxon>Neoptera</taxon>
        <taxon>Polyneoptera</taxon>
        <taxon>Dictyoptera</taxon>
        <taxon>Blattodea</taxon>
        <taxon>Blattoidea</taxon>
        <taxon>Termitoidae</taxon>
        <taxon>Termopsidae</taxon>
        <taxon>Zootermopsis</taxon>
    </lineage>
</organism>
<feature type="transmembrane region" description="Helical" evidence="8">
    <location>
        <begin position="21"/>
        <end position="38"/>
    </location>
</feature>
<accession>A0A067QRX9</accession>
<evidence type="ECO:0000256" key="3">
    <source>
        <dbReference type="ARBA" id="ARBA00018306"/>
    </source>
</evidence>
<reference evidence="9 10" key="1">
    <citation type="journal article" date="2014" name="Nat. Commun.">
        <title>Molecular traces of alternative social organization in a termite genome.</title>
        <authorList>
            <person name="Terrapon N."/>
            <person name="Li C."/>
            <person name="Robertson H.M."/>
            <person name="Ji L."/>
            <person name="Meng X."/>
            <person name="Booth W."/>
            <person name="Chen Z."/>
            <person name="Childers C.P."/>
            <person name="Glastad K.M."/>
            <person name="Gokhale K."/>
            <person name="Gowin J."/>
            <person name="Gronenberg W."/>
            <person name="Hermansen R.A."/>
            <person name="Hu H."/>
            <person name="Hunt B.G."/>
            <person name="Huylmans A.K."/>
            <person name="Khalil S.M."/>
            <person name="Mitchell R.D."/>
            <person name="Munoz-Torres M.C."/>
            <person name="Mustard J.A."/>
            <person name="Pan H."/>
            <person name="Reese J.T."/>
            <person name="Scharf M.E."/>
            <person name="Sun F."/>
            <person name="Vogel H."/>
            <person name="Xiao J."/>
            <person name="Yang W."/>
            <person name="Yang Z."/>
            <person name="Yang Z."/>
            <person name="Zhou J."/>
            <person name="Zhu J."/>
            <person name="Brent C.S."/>
            <person name="Elsik C.G."/>
            <person name="Goodisman M.A."/>
            <person name="Liberles D.A."/>
            <person name="Roe R.M."/>
            <person name="Vargo E.L."/>
            <person name="Vilcinskas A."/>
            <person name="Wang J."/>
            <person name="Bornberg-Bauer E."/>
            <person name="Korb J."/>
            <person name="Zhang G."/>
            <person name="Liebig J."/>
        </authorList>
    </citation>
    <scope>NUCLEOTIDE SEQUENCE [LARGE SCALE GENOMIC DNA]</scope>
    <source>
        <tissue evidence="9">Whole organism</tissue>
    </source>
</reference>
<comment type="similarity">
    <text evidence="2">Belongs to the PEN-2 family.</text>
</comment>
<dbReference type="GO" id="GO:0007220">
    <property type="term" value="P:Notch receptor processing"/>
    <property type="evidence" value="ECO:0007669"/>
    <property type="project" value="TreeGrafter"/>
</dbReference>
<keyword evidence="4 8" id="KW-0812">Transmembrane</keyword>
<evidence type="ECO:0000256" key="6">
    <source>
        <dbReference type="ARBA" id="ARBA00022989"/>
    </source>
</evidence>
<dbReference type="FunCoup" id="A0A067QRX9">
    <property type="interactions" value="557"/>
</dbReference>
<feature type="transmembrane region" description="Helical" evidence="8">
    <location>
        <begin position="58"/>
        <end position="78"/>
    </location>
</feature>
<dbReference type="STRING" id="136037.A0A067QRX9"/>
<dbReference type="Proteomes" id="UP000027135">
    <property type="component" value="Unassembled WGS sequence"/>
</dbReference>
<keyword evidence="10" id="KW-1185">Reference proteome</keyword>
<sequence>MDLSKMKNDKKLYLCRWYYRAGFAFLPFLWCVNAIWFFSEAFRKPPYEQQKEIKKYVIMSGIGAIIWTAILTTWITIFQLHRAEWGATADQLSFIIPTGIP</sequence>
<dbReference type="InParanoid" id="A0A067QRX9"/>
<keyword evidence="6 8" id="KW-1133">Transmembrane helix</keyword>
<comment type="subcellular location">
    <subcellularLocation>
        <location evidence="1">Membrane</location>
        <topology evidence="1">Multi-pass membrane protein</topology>
    </subcellularLocation>
</comment>
<evidence type="ECO:0000256" key="2">
    <source>
        <dbReference type="ARBA" id="ARBA00009607"/>
    </source>
</evidence>
<evidence type="ECO:0000313" key="10">
    <source>
        <dbReference type="Proteomes" id="UP000027135"/>
    </source>
</evidence>
<protein>
    <recommendedName>
        <fullName evidence="3">Gamma-secretase subunit PEN-2</fullName>
    </recommendedName>
</protein>
<keyword evidence="7 8" id="KW-0472">Membrane</keyword>
<evidence type="ECO:0000256" key="7">
    <source>
        <dbReference type="ARBA" id="ARBA00023136"/>
    </source>
</evidence>